<evidence type="ECO:0000256" key="1">
    <source>
        <dbReference type="ARBA" id="ARBA00004651"/>
    </source>
</evidence>
<sequence length="428" mass="46431">MSETITESRPAAGDATGSSSAGGWPALVWWNPVSWPVRILAPLGYWVSTRLIMIMTVFQTHENSNGEVHRLYQAWAQILRHGSYPIGDPTWQYPPGAAGVILAPLAVPGVNYVQGFVVVTLVADLVVMGALLRYGSRPERSLAGAWVWLLTLPLMTYIPYARYDVIVSLFAVLALLWLQRRPWLGGGMAALGAMIKVWPAFAVFGAPRGRSLRSAALGFVASAVALVVIAMALFKGSFDFLNGQGNRGVEFESLPGSILLLAHQFGYQGSIAYRYGSLEIVGPHVETIGKAMLVLSVVGFCWLLLWRLRARTFSDATPADAALAVVLVFITTSRVISPQYLIWVAGIGAVCLSFKSTTQRPIVGLLVLATAMTTVEFPLFWQDVIAGKPGFDALLAARNLILLVATVWSCARLWRATVTRGSRRGLSK</sequence>
<gene>
    <name evidence="10" type="ORF">C7C46_17330</name>
</gene>
<evidence type="ECO:0000256" key="7">
    <source>
        <dbReference type="ARBA" id="ARBA00024033"/>
    </source>
</evidence>
<feature type="region of interest" description="Disordered" evidence="8">
    <location>
        <begin position="1"/>
        <end position="20"/>
    </location>
</feature>
<evidence type="ECO:0000256" key="4">
    <source>
        <dbReference type="ARBA" id="ARBA00022692"/>
    </source>
</evidence>
<dbReference type="OrthoDB" id="4099703at2"/>
<dbReference type="GO" id="GO:0005886">
    <property type="term" value="C:plasma membrane"/>
    <property type="evidence" value="ECO:0007669"/>
    <property type="project" value="UniProtKB-SubCell"/>
</dbReference>
<feature type="transmembrane region" description="Helical" evidence="9">
    <location>
        <begin position="112"/>
        <end position="134"/>
    </location>
</feature>
<evidence type="ECO:0000256" key="3">
    <source>
        <dbReference type="ARBA" id="ARBA00022679"/>
    </source>
</evidence>
<feature type="transmembrane region" description="Helical" evidence="9">
    <location>
        <begin position="216"/>
        <end position="234"/>
    </location>
</feature>
<evidence type="ECO:0000256" key="9">
    <source>
        <dbReference type="SAM" id="Phobius"/>
    </source>
</evidence>
<organism evidence="10 11">
    <name type="scientific">Streptomyces tateyamensis</name>
    <dbReference type="NCBI Taxonomy" id="565073"/>
    <lineage>
        <taxon>Bacteria</taxon>
        <taxon>Bacillati</taxon>
        <taxon>Actinomycetota</taxon>
        <taxon>Actinomycetes</taxon>
        <taxon>Kitasatosporales</taxon>
        <taxon>Streptomycetaceae</taxon>
        <taxon>Streptomyces</taxon>
    </lineage>
</organism>
<reference evidence="10 11" key="1">
    <citation type="submission" date="2018-03" db="EMBL/GenBank/DDBJ databases">
        <title>Bioinformatic expansion and discovery of thiopeptide antibiotics.</title>
        <authorList>
            <person name="Schwalen C.J."/>
            <person name="Hudson G.A."/>
            <person name="Mitchell D.A."/>
        </authorList>
    </citation>
    <scope>NUCLEOTIDE SEQUENCE [LARGE SCALE GENOMIC DNA]</scope>
    <source>
        <strain evidence="10 11">ATCC 21389</strain>
    </source>
</reference>
<proteinExistence type="inferred from homology"/>
<keyword evidence="4 9" id="KW-0812">Transmembrane</keyword>
<keyword evidence="2" id="KW-1003">Cell membrane</keyword>
<evidence type="ECO:0000313" key="11">
    <source>
        <dbReference type="Proteomes" id="UP000248039"/>
    </source>
</evidence>
<dbReference type="GO" id="GO:0016758">
    <property type="term" value="F:hexosyltransferase activity"/>
    <property type="evidence" value="ECO:0007669"/>
    <property type="project" value="InterPro"/>
</dbReference>
<evidence type="ECO:0000313" key="10">
    <source>
        <dbReference type="EMBL" id="PYC78090.1"/>
    </source>
</evidence>
<protein>
    <recommendedName>
        <fullName evidence="12">DUF2029 domain-containing protein</fullName>
    </recommendedName>
</protein>
<feature type="transmembrane region" description="Helical" evidence="9">
    <location>
        <begin position="361"/>
        <end position="381"/>
    </location>
</feature>
<dbReference type="InterPro" id="IPR018584">
    <property type="entry name" value="GT87"/>
</dbReference>
<comment type="caution">
    <text evidence="10">The sequence shown here is derived from an EMBL/GenBank/DDBJ whole genome shotgun (WGS) entry which is preliminary data.</text>
</comment>
<keyword evidence="6 9" id="KW-0472">Membrane</keyword>
<feature type="transmembrane region" description="Helical" evidence="9">
    <location>
        <begin position="183"/>
        <end position="204"/>
    </location>
</feature>
<dbReference type="EMBL" id="PYBW01000053">
    <property type="protein sequence ID" value="PYC78090.1"/>
    <property type="molecule type" value="Genomic_DNA"/>
</dbReference>
<feature type="transmembrane region" description="Helical" evidence="9">
    <location>
        <begin position="287"/>
        <end position="306"/>
    </location>
</feature>
<name>A0A2V4N2A5_9ACTN</name>
<keyword evidence="5 9" id="KW-1133">Transmembrane helix</keyword>
<evidence type="ECO:0000256" key="6">
    <source>
        <dbReference type="ARBA" id="ARBA00023136"/>
    </source>
</evidence>
<feature type="transmembrane region" description="Helical" evidence="9">
    <location>
        <begin position="146"/>
        <end position="177"/>
    </location>
</feature>
<keyword evidence="3" id="KW-0808">Transferase</keyword>
<evidence type="ECO:0008006" key="12">
    <source>
        <dbReference type="Google" id="ProtNLM"/>
    </source>
</evidence>
<dbReference type="AlphaFoldDB" id="A0A2V4N2A5"/>
<comment type="similarity">
    <text evidence="7">Belongs to the glycosyltransferase 87 family.</text>
</comment>
<comment type="subcellular location">
    <subcellularLocation>
        <location evidence="1">Cell membrane</location>
        <topology evidence="1">Multi-pass membrane protein</topology>
    </subcellularLocation>
</comment>
<keyword evidence="11" id="KW-1185">Reference proteome</keyword>
<evidence type="ECO:0000256" key="2">
    <source>
        <dbReference type="ARBA" id="ARBA00022475"/>
    </source>
</evidence>
<evidence type="ECO:0000256" key="8">
    <source>
        <dbReference type="SAM" id="MobiDB-lite"/>
    </source>
</evidence>
<evidence type="ECO:0000256" key="5">
    <source>
        <dbReference type="ARBA" id="ARBA00022989"/>
    </source>
</evidence>
<feature type="compositionally biased region" description="Low complexity" evidence="8">
    <location>
        <begin position="11"/>
        <end position="20"/>
    </location>
</feature>
<dbReference type="Proteomes" id="UP000248039">
    <property type="component" value="Unassembled WGS sequence"/>
</dbReference>
<feature type="transmembrane region" description="Helical" evidence="9">
    <location>
        <begin position="393"/>
        <end position="414"/>
    </location>
</feature>
<dbReference type="RefSeq" id="WP_110670619.1">
    <property type="nucleotide sequence ID" value="NZ_PYBW01000053.1"/>
</dbReference>
<dbReference type="Pfam" id="PF09594">
    <property type="entry name" value="GT87"/>
    <property type="match status" value="1"/>
</dbReference>
<accession>A0A2V4N2A5</accession>